<proteinExistence type="predicted"/>
<comment type="caution">
    <text evidence="1">The sequence shown here is derived from an EMBL/GenBank/DDBJ whole genome shotgun (WGS) entry which is preliminary data.</text>
</comment>
<evidence type="ECO:0000313" key="2">
    <source>
        <dbReference type="Proteomes" id="UP000003089"/>
    </source>
</evidence>
<dbReference type="RefSeq" id="WP_007483088.1">
    <property type="nucleotide sequence ID" value="NZ_JH724314.1"/>
</dbReference>
<dbReference type="Proteomes" id="UP000003089">
    <property type="component" value="Unassembled WGS sequence"/>
</dbReference>
<dbReference type="HOGENOM" id="CLU_2420882_0_0_10"/>
<name>I9SF78_9BACE</name>
<organism evidence="1 2">
    <name type="scientific">Bacteroides nordii CL02T12C05</name>
    <dbReference type="NCBI Taxonomy" id="997884"/>
    <lineage>
        <taxon>Bacteria</taxon>
        <taxon>Pseudomonadati</taxon>
        <taxon>Bacteroidota</taxon>
        <taxon>Bacteroidia</taxon>
        <taxon>Bacteroidales</taxon>
        <taxon>Bacteroidaceae</taxon>
        <taxon>Bacteroides</taxon>
    </lineage>
</organism>
<keyword evidence="2" id="KW-1185">Reference proteome</keyword>
<evidence type="ECO:0000313" key="1">
    <source>
        <dbReference type="EMBL" id="EIY54576.1"/>
    </source>
</evidence>
<dbReference type="EMBL" id="AGXS01000003">
    <property type="protein sequence ID" value="EIY54576.1"/>
    <property type="molecule type" value="Genomic_DNA"/>
</dbReference>
<dbReference type="AlphaFoldDB" id="I9SF78"/>
<protein>
    <submittedName>
        <fullName evidence="1">Uncharacterized protein</fullName>
    </submittedName>
</protein>
<reference evidence="1 2" key="1">
    <citation type="submission" date="2012-02" db="EMBL/GenBank/DDBJ databases">
        <title>The Genome Sequence of Bacteroides nordii CL02T12C05.</title>
        <authorList>
            <consortium name="The Broad Institute Genome Sequencing Platform"/>
            <person name="Earl A."/>
            <person name="Ward D."/>
            <person name="Feldgarden M."/>
            <person name="Gevers D."/>
            <person name="Zitomersky N.L."/>
            <person name="Coyne M.J."/>
            <person name="Comstock L.E."/>
            <person name="Young S.K."/>
            <person name="Zeng Q."/>
            <person name="Gargeya S."/>
            <person name="Fitzgerald M."/>
            <person name="Haas B."/>
            <person name="Abouelleil A."/>
            <person name="Alvarado L."/>
            <person name="Arachchi H.M."/>
            <person name="Berlin A."/>
            <person name="Chapman S.B."/>
            <person name="Gearin G."/>
            <person name="Goldberg J."/>
            <person name="Griggs A."/>
            <person name="Gujja S."/>
            <person name="Hansen M."/>
            <person name="Heiman D."/>
            <person name="Howarth C."/>
            <person name="Larimer J."/>
            <person name="Lui A."/>
            <person name="MacDonald P.J.P."/>
            <person name="McCowen C."/>
            <person name="Montmayeur A."/>
            <person name="Murphy C."/>
            <person name="Neiman D."/>
            <person name="Pearson M."/>
            <person name="Priest M."/>
            <person name="Roberts A."/>
            <person name="Saif S."/>
            <person name="Shea T."/>
            <person name="Sisk P."/>
            <person name="Stolte C."/>
            <person name="Sykes S."/>
            <person name="Wortman J."/>
            <person name="Nusbaum C."/>
            <person name="Birren B."/>
        </authorList>
    </citation>
    <scope>NUCLEOTIDE SEQUENCE [LARGE SCALE GENOMIC DNA]</scope>
    <source>
        <strain evidence="1 2">CL02T12C05</strain>
    </source>
</reference>
<sequence length="91" mass="10409">MLIFDASNAISIEYSGYLHGGFGTYSLNKKDEIYYIFLSKDIEASDQIVVTRKNKKKVIINLDGLSFEKGKYYYFNDVTNSFDIPPMTEGN</sequence>
<gene>
    <name evidence="1" type="ORF">HMPREF1068_00289</name>
</gene>
<dbReference type="PATRIC" id="fig|997884.3.peg.310"/>
<accession>I9SF78</accession>